<dbReference type="STRING" id="2074.BG845_05500"/>
<gene>
    <name evidence="2" type="ORF">BG845_05500</name>
</gene>
<dbReference type="Pfam" id="PF10027">
    <property type="entry name" value="DUF2269"/>
    <property type="match status" value="1"/>
</dbReference>
<name>A0A1Y2MLY5_PSEAH</name>
<evidence type="ECO:0000256" key="1">
    <source>
        <dbReference type="SAM" id="Phobius"/>
    </source>
</evidence>
<feature type="transmembrane region" description="Helical" evidence="1">
    <location>
        <begin position="81"/>
        <end position="101"/>
    </location>
</feature>
<dbReference type="OrthoDB" id="3429068at2"/>
<comment type="caution">
    <text evidence="2">The sequence shown here is derived from an EMBL/GenBank/DDBJ whole genome shotgun (WGS) entry which is preliminary data.</text>
</comment>
<feature type="transmembrane region" description="Helical" evidence="1">
    <location>
        <begin position="131"/>
        <end position="151"/>
    </location>
</feature>
<sequence length="159" mass="16143">MGKVLLSLHVVAAIILIGPVTVAVSLFPRYAGVALGTGGAKATGVPVLLHRISRVYSVAGLSVPVLGIALAVQMGVLGDPWVVVSLVLTVAAGLVLALVVLPEQQKAMDLIADPDRGPIDTGGWAGRARRLSAASGVFGLLWVVVVVLMVVRPGSTTGV</sequence>
<reference evidence="2 3" key="1">
    <citation type="submission" date="2016-09" db="EMBL/GenBank/DDBJ databases">
        <title>Pseudonocardia autotrophica DSM535, a candidate organism with high potential of specific P450 cytochromes.</title>
        <authorList>
            <person name="Grumaz C."/>
            <person name="Vainshtein Y."/>
            <person name="Kirstahler P."/>
            <person name="Sohn K."/>
        </authorList>
    </citation>
    <scope>NUCLEOTIDE SEQUENCE [LARGE SCALE GENOMIC DNA]</scope>
    <source>
        <strain evidence="2 3">DSM 535</strain>
    </source>
</reference>
<dbReference type="AlphaFoldDB" id="A0A1Y2MLY5"/>
<evidence type="ECO:0000313" key="2">
    <source>
        <dbReference type="EMBL" id="OSY36250.1"/>
    </source>
</evidence>
<organism evidence="2 3">
    <name type="scientific">Pseudonocardia autotrophica</name>
    <name type="common">Amycolata autotrophica</name>
    <name type="synonym">Nocardia autotrophica</name>
    <dbReference type="NCBI Taxonomy" id="2074"/>
    <lineage>
        <taxon>Bacteria</taxon>
        <taxon>Bacillati</taxon>
        <taxon>Actinomycetota</taxon>
        <taxon>Actinomycetes</taxon>
        <taxon>Pseudonocardiales</taxon>
        <taxon>Pseudonocardiaceae</taxon>
        <taxon>Pseudonocardia</taxon>
    </lineage>
</organism>
<protein>
    <recommendedName>
        <fullName evidence="4">Integral membrane protein</fullName>
    </recommendedName>
</protein>
<dbReference type="EMBL" id="MIGB01000041">
    <property type="protein sequence ID" value="OSY36250.1"/>
    <property type="molecule type" value="Genomic_DNA"/>
</dbReference>
<dbReference type="RefSeq" id="WP_085915623.1">
    <property type="nucleotide sequence ID" value="NZ_AP018920.1"/>
</dbReference>
<evidence type="ECO:0000313" key="3">
    <source>
        <dbReference type="Proteomes" id="UP000194360"/>
    </source>
</evidence>
<keyword evidence="3" id="KW-1185">Reference proteome</keyword>
<keyword evidence="1" id="KW-0812">Transmembrane</keyword>
<evidence type="ECO:0008006" key="4">
    <source>
        <dbReference type="Google" id="ProtNLM"/>
    </source>
</evidence>
<accession>A0A1Y2MLY5</accession>
<proteinExistence type="predicted"/>
<dbReference type="InterPro" id="IPR018729">
    <property type="entry name" value="DUF2269_transmembrane"/>
</dbReference>
<dbReference type="Proteomes" id="UP000194360">
    <property type="component" value="Unassembled WGS sequence"/>
</dbReference>
<feature type="transmembrane region" description="Helical" evidence="1">
    <location>
        <begin position="55"/>
        <end position="75"/>
    </location>
</feature>
<keyword evidence="1" id="KW-1133">Transmembrane helix</keyword>
<feature type="transmembrane region" description="Helical" evidence="1">
    <location>
        <begin position="6"/>
        <end position="27"/>
    </location>
</feature>
<keyword evidence="1" id="KW-0472">Membrane</keyword>